<evidence type="ECO:0000313" key="2">
    <source>
        <dbReference type="Proteomes" id="UP000248039"/>
    </source>
</evidence>
<comment type="caution">
    <text evidence="1">The sequence shown here is derived from an EMBL/GenBank/DDBJ whole genome shotgun (WGS) entry which is preliminary data.</text>
</comment>
<name>A0A2V4NDY5_9ACTN</name>
<proteinExistence type="predicted"/>
<keyword evidence="2" id="KW-1185">Reference proteome</keyword>
<dbReference type="AlphaFoldDB" id="A0A2V4NDY5"/>
<gene>
    <name evidence="1" type="ORF">C7C46_16350</name>
</gene>
<dbReference type="RefSeq" id="WP_110670301.1">
    <property type="nucleotide sequence ID" value="NZ_PYBW01000050.1"/>
</dbReference>
<organism evidence="1 2">
    <name type="scientific">Streptomyces tateyamensis</name>
    <dbReference type="NCBI Taxonomy" id="565073"/>
    <lineage>
        <taxon>Bacteria</taxon>
        <taxon>Bacillati</taxon>
        <taxon>Actinomycetota</taxon>
        <taxon>Actinomycetes</taxon>
        <taxon>Kitasatosporales</taxon>
        <taxon>Streptomycetaceae</taxon>
        <taxon>Streptomyces</taxon>
    </lineage>
</organism>
<protein>
    <submittedName>
        <fullName evidence="1">Uncharacterized protein</fullName>
    </submittedName>
</protein>
<dbReference type="Proteomes" id="UP000248039">
    <property type="component" value="Unassembled WGS sequence"/>
</dbReference>
<sequence length="143" mass="15769">MNCDGATLTLTADMLRVAFQDRNGLLEMPPYWCRRVDIQVADDQSAIQIVLSFAPSDEGAEQPCAFVSLRLRAAVDQLDHARALAARVQPEPELPDDESSVFLASPLGRVPPDDPDWICFKSPADSEELYTAVIEHLAVRTTD</sequence>
<evidence type="ECO:0000313" key="1">
    <source>
        <dbReference type="EMBL" id="PYC78404.1"/>
    </source>
</evidence>
<reference evidence="1 2" key="1">
    <citation type="submission" date="2018-03" db="EMBL/GenBank/DDBJ databases">
        <title>Bioinformatic expansion and discovery of thiopeptide antibiotics.</title>
        <authorList>
            <person name="Schwalen C.J."/>
            <person name="Hudson G.A."/>
            <person name="Mitchell D.A."/>
        </authorList>
    </citation>
    <scope>NUCLEOTIDE SEQUENCE [LARGE SCALE GENOMIC DNA]</scope>
    <source>
        <strain evidence="1 2">ATCC 21389</strain>
    </source>
</reference>
<dbReference type="EMBL" id="PYBW01000050">
    <property type="protein sequence ID" value="PYC78404.1"/>
    <property type="molecule type" value="Genomic_DNA"/>
</dbReference>
<accession>A0A2V4NDY5</accession>